<evidence type="ECO:0000313" key="1">
    <source>
        <dbReference type="EMBL" id="KKL60583.1"/>
    </source>
</evidence>
<protein>
    <submittedName>
        <fullName evidence="1">Uncharacterized protein</fullName>
    </submittedName>
</protein>
<accession>A0A0F9DFT5</accession>
<gene>
    <name evidence="1" type="ORF">LCGC14_2203840</name>
</gene>
<dbReference type="AlphaFoldDB" id="A0A0F9DFT5"/>
<name>A0A0F9DFT5_9ZZZZ</name>
<reference evidence="1" key="1">
    <citation type="journal article" date="2015" name="Nature">
        <title>Complex archaea that bridge the gap between prokaryotes and eukaryotes.</title>
        <authorList>
            <person name="Spang A."/>
            <person name="Saw J.H."/>
            <person name="Jorgensen S.L."/>
            <person name="Zaremba-Niedzwiedzka K."/>
            <person name="Martijn J."/>
            <person name="Lind A.E."/>
            <person name="van Eijk R."/>
            <person name="Schleper C."/>
            <person name="Guy L."/>
            <person name="Ettema T.J."/>
        </authorList>
    </citation>
    <scope>NUCLEOTIDE SEQUENCE</scope>
</reference>
<dbReference type="EMBL" id="LAZR01029100">
    <property type="protein sequence ID" value="KKL60583.1"/>
    <property type="molecule type" value="Genomic_DNA"/>
</dbReference>
<comment type="caution">
    <text evidence="1">The sequence shown here is derived from an EMBL/GenBank/DDBJ whole genome shotgun (WGS) entry which is preliminary data.</text>
</comment>
<sequence length="104" mass="12066">MTKTKELDHLVRVTFPELIRRDLTNKPCWVDQVVWDIPETILNYIANAPPNVKALTFRPQGDLFDSTIKSACEDKGITAVWAKPPKFVRYLWNDNQCLRPISRP</sequence>
<organism evidence="1">
    <name type="scientific">marine sediment metagenome</name>
    <dbReference type="NCBI Taxonomy" id="412755"/>
    <lineage>
        <taxon>unclassified sequences</taxon>
        <taxon>metagenomes</taxon>
        <taxon>ecological metagenomes</taxon>
    </lineage>
</organism>
<proteinExistence type="predicted"/>